<keyword evidence="1" id="KW-0547">Nucleotide-binding</keyword>
<keyword evidence="6" id="KW-1185">Reference proteome</keyword>
<dbReference type="InterPro" id="IPR050107">
    <property type="entry name" value="ABC_carbohydrate_import_ATPase"/>
</dbReference>
<dbReference type="SMART" id="SM00382">
    <property type="entry name" value="AAA"/>
    <property type="match status" value="1"/>
</dbReference>
<evidence type="ECO:0000256" key="1">
    <source>
        <dbReference type="ARBA" id="ARBA00022741"/>
    </source>
</evidence>
<reference evidence="5 6" key="2">
    <citation type="journal article" date="2010" name="Stand. Genomic Sci.">
        <title>Complete genome sequence of Desulfohalobium retbaense type strain (HR(100)).</title>
        <authorList>
            <person name="Spring S."/>
            <person name="Nolan M."/>
            <person name="Lapidus A."/>
            <person name="Glavina Del Rio T."/>
            <person name="Copeland A."/>
            <person name="Tice H."/>
            <person name="Cheng J.F."/>
            <person name="Lucas S."/>
            <person name="Land M."/>
            <person name="Chen F."/>
            <person name="Bruce D."/>
            <person name="Goodwin L."/>
            <person name="Pitluck S."/>
            <person name="Ivanova N."/>
            <person name="Mavromatis K."/>
            <person name="Mikhailova N."/>
            <person name="Pati A."/>
            <person name="Chen A."/>
            <person name="Palaniappan K."/>
            <person name="Hauser L."/>
            <person name="Chang Y.J."/>
            <person name="Jeffries C.D."/>
            <person name="Munk C."/>
            <person name="Kiss H."/>
            <person name="Chain P."/>
            <person name="Han C."/>
            <person name="Brettin T."/>
            <person name="Detter J.C."/>
            <person name="Schuler E."/>
            <person name="Goker M."/>
            <person name="Rohde M."/>
            <person name="Bristow J."/>
            <person name="Eisen J.A."/>
            <person name="Markowitz V."/>
            <person name="Hugenholtz P."/>
            <person name="Kyrpides N.C."/>
            <person name="Klenk H.P."/>
        </authorList>
    </citation>
    <scope>NUCLEOTIDE SEQUENCE [LARGE SCALE GENOMIC DNA]</scope>
    <source>
        <strain evidence="6">ATCC 49802 / DSM 20745 / S 6022</strain>
    </source>
</reference>
<protein>
    <submittedName>
        <fullName evidence="5">ABC transporter related protein</fullName>
    </submittedName>
</protein>
<dbReference type="CDD" id="cd03216">
    <property type="entry name" value="ABC_Carb_Monos_I"/>
    <property type="match status" value="1"/>
</dbReference>
<dbReference type="InterPro" id="IPR027417">
    <property type="entry name" value="P-loop_NTPase"/>
</dbReference>
<dbReference type="InParanoid" id="D1C9J9"/>
<evidence type="ECO:0000256" key="3">
    <source>
        <dbReference type="SAM" id="MobiDB-lite"/>
    </source>
</evidence>
<dbReference type="PANTHER" id="PTHR43790:SF8">
    <property type="entry name" value="SUGAR ABC TRANSPORTER ATP-BINDING PROTEIN"/>
    <property type="match status" value="1"/>
</dbReference>
<dbReference type="PANTHER" id="PTHR43790">
    <property type="entry name" value="CARBOHYDRATE TRANSPORT ATP-BINDING PROTEIN MG119-RELATED"/>
    <property type="match status" value="1"/>
</dbReference>
<dbReference type="eggNOG" id="COG1129">
    <property type="taxonomic scope" value="Bacteria"/>
</dbReference>
<dbReference type="OrthoDB" id="9771863at2"/>
<dbReference type="Proteomes" id="UP000002027">
    <property type="component" value="Chromosome 2"/>
</dbReference>
<evidence type="ECO:0000259" key="4">
    <source>
        <dbReference type="PROSITE" id="PS50893"/>
    </source>
</evidence>
<dbReference type="STRING" id="479434.Sthe_3092"/>
<reference evidence="6" key="1">
    <citation type="submission" date="2009-11" db="EMBL/GenBank/DDBJ databases">
        <title>The complete chromosome 2 of Sphaerobacter thermophilus DSM 20745.</title>
        <authorList>
            <person name="Lucas S."/>
            <person name="Copeland A."/>
            <person name="Lapidus A."/>
            <person name="Glavina del Rio T."/>
            <person name="Dalin E."/>
            <person name="Tice H."/>
            <person name="Bruce D."/>
            <person name="Goodwin L."/>
            <person name="Pitluck S."/>
            <person name="Kyrpides N."/>
            <person name="Mavromatis K."/>
            <person name="Ivanova N."/>
            <person name="Mikhailova N."/>
            <person name="LaButti K.M."/>
            <person name="Clum A."/>
            <person name="Sun H.I."/>
            <person name="Brettin T."/>
            <person name="Detter J.C."/>
            <person name="Han C."/>
            <person name="Larimer F."/>
            <person name="Land M."/>
            <person name="Hauser L."/>
            <person name="Markowitz V."/>
            <person name="Cheng J.F."/>
            <person name="Hugenholtz P."/>
            <person name="Woyke T."/>
            <person name="Wu D."/>
            <person name="Steenblock K."/>
            <person name="Schneider S."/>
            <person name="Pukall R."/>
            <person name="Goeker M."/>
            <person name="Klenk H.P."/>
            <person name="Eisen J.A."/>
        </authorList>
    </citation>
    <scope>NUCLEOTIDE SEQUENCE [LARGE SCALE GENOMIC DNA]</scope>
    <source>
        <strain evidence="6">ATCC 49802 / DSM 20745 / S 6022</strain>
    </source>
</reference>
<feature type="region of interest" description="Disordered" evidence="3">
    <location>
        <begin position="254"/>
        <end position="275"/>
    </location>
</feature>
<dbReference type="AlphaFoldDB" id="D1C9J9"/>
<dbReference type="Gene3D" id="3.40.50.300">
    <property type="entry name" value="P-loop containing nucleotide triphosphate hydrolases"/>
    <property type="match status" value="1"/>
</dbReference>
<dbReference type="Pfam" id="PF00005">
    <property type="entry name" value="ABC_tran"/>
    <property type="match status" value="1"/>
</dbReference>
<dbReference type="PROSITE" id="PS50893">
    <property type="entry name" value="ABC_TRANSPORTER_2"/>
    <property type="match status" value="1"/>
</dbReference>
<sequence length="275" mass="29101">MTTAVTPILELRGISKRFGAVQALHEVDFEVYPGEVVALVGDNGAGKSTLIKVIAGTHRADAGDYHFAGEAVAVTHPGDATRLGIETVYQDLALCDNLDVVANLFLGRERVDSLVPPVIRPLDEVEMERRAVEVLASLNVRIPSVRSPVATLSGGQRQSVAIARAVMWNSAVVVLDEPTAALGVAQTRQVLNLIRRLRDRGLGVVVVSHNLADVFEVADRIIVLRLGRRVATFARRDVTPEQVVAAITGAGIGQQGNGPLPPDGVVAGPDGEATP</sequence>
<name>D1C9J9_SPHTD</name>
<proteinExistence type="predicted"/>
<feature type="domain" description="ABC transporter" evidence="4">
    <location>
        <begin position="9"/>
        <end position="251"/>
    </location>
</feature>
<dbReference type="EMBL" id="CP001824">
    <property type="protein sequence ID" value="ACZ40492.1"/>
    <property type="molecule type" value="Genomic_DNA"/>
</dbReference>
<evidence type="ECO:0000313" key="5">
    <source>
        <dbReference type="EMBL" id="ACZ40492.1"/>
    </source>
</evidence>
<dbReference type="InterPro" id="IPR003593">
    <property type="entry name" value="AAA+_ATPase"/>
</dbReference>
<dbReference type="GO" id="GO:0016887">
    <property type="term" value="F:ATP hydrolysis activity"/>
    <property type="evidence" value="ECO:0007669"/>
    <property type="project" value="InterPro"/>
</dbReference>
<dbReference type="KEGG" id="sti:Sthe_3092"/>
<accession>D1C9J9</accession>
<dbReference type="InterPro" id="IPR003439">
    <property type="entry name" value="ABC_transporter-like_ATP-bd"/>
</dbReference>
<gene>
    <name evidence="5" type="ordered locus">Sthe_3092</name>
</gene>
<organism evidence="5 6">
    <name type="scientific">Sphaerobacter thermophilus (strain ATCC 49802 / DSM 20745 / KCCM 41009 / NCIMB 13125 / S 6022)</name>
    <dbReference type="NCBI Taxonomy" id="479434"/>
    <lineage>
        <taxon>Bacteria</taxon>
        <taxon>Pseudomonadati</taxon>
        <taxon>Thermomicrobiota</taxon>
        <taxon>Thermomicrobia</taxon>
        <taxon>Sphaerobacterales</taxon>
        <taxon>Sphaerobacterineae</taxon>
        <taxon>Sphaerobacteraceae</taxon>
        <taxon>Sphaerobacter</taxon>
    </lineage>
</organism>
<dbReference type="RefSeq" id="WP_012873527.1">
    <property type="nucleotide sequence ID" value="NC_013524.1"/>
</dbReference>
<dbReference type="HOGENOM" id="CLU_000604_1_2_0"/>
<evidence type="ECO:0000256" key="2">
    <source>
        <dbReference type="ARBA" id="ARBA00022840"/>
    </source>
</evidence>
<dbReference type="SUPFAM" id="SSF52540">
    <property type="entry name" value="P-loop containing nucleoside triphosphate hydrolases"/>
    <property type="match status" value="1"/>
</dbReference>
<dbReference type="GO" id="GO:0005524">
    <property type="term" value="F:ATP binding"/>
    <property type="evidence" value="ECO:0007669"/>
    <property type="project" value="UniProtKB-KW"/>
</dbReference>
<keyword evidence="2" id="KW-0067">ATP-binding</keyword>
<evidence type="ECO:0000313" key="6">
    <source>
        <dbReference type="Proteomes" id="UP000002027"/>
    </source>
</evidence>